<dbReference type="Gene3D" id="2.170.140.10">
    <property type="entry name" value="Chitin binding domain"/>
    <property type="match status" value="1"/>
</dbReference>
<feature type="region of interest" description="Disordered" evidence="1">
    <location>
        <begin position="553"/>
        <end position="861"/>
    </location>
</feature>
<protein>
    <submittedName>
        <fullName evidence="2">Uncharacterized protein</fullName>
    </submittedName>
</protein>
<dbReference type="GO" id="GO:0008061">
    <property type="term" value="F:chitin binding"/>
    <property type="evidence" value="ECO:0007669"/>
    <property type="project" value="InterPro"/>
</dbReference>
<dbReference type="InterPro" id="IPR002557">
    <property type="entry name" value="Chitin-bd_dom"/>
</dbReference>
<dbReference type="OrthoDB" id="439917at2759"/>
<feature type="compositionally biased region" description="Basic and acidic residues" evidence="1">
    <location>
        <begin position="1012"/>
        <end position="1026"/>
    </location>
</feature>
<feature type="compositionally biased region" description="Polar residues" evidence="1">
    <location>
        <begin position="393"/>
        <end position="410"/>
    </location>
</feature>
<reference evidence="2" key="1">
    <citation type="submission" date="2020-11" db="EMBL/GenBank/DDBJ databases">
        <authorList>
            <person name="Tran Van P."/>
        </authorList>
    </citation>
    <scope>NUCLEOTIDE SEQUENCE</scope>
</reference>
<feature type="region of interest" description="Disordered" evidence="1">
    <location>
        <begin position="1526"/>
        <end position="1577"/>
    </location>
</feature>
<gene>
    <name evidence="2" type="ORF">CTOB1V02_LOCUS6991</name>
</gene>
<feature type="compositionally biased region" description="Polar residues" evidence="1">
    <location>
        <begin position="565"/>
        <end position="656"/>
    </location>
</feature>
<dbReference type="GO" id="GO:0005576">
    <property type="term" value="C:extracellular region"/>
    <property type="evidence" value="ECO:0007669"/>
    <property type="project" value="InterPro"/>
</dbReference>
<feature type="region of interest" description="Disordered" evidence="1">
    <location>
        <begin position="372"/>
        <end position="441"/>
    </location>
</feature>
<accession>A0A7R8ZM66</accession>
<feature type="region of interest" description="Disordered" evidence="1">
    <location>
        <begin position="339"/>
        <end position="359"/>
    </location>
</feature>
<feature type="compositionally biased region" description="Polar residues" evidence="1">
    <location>
        <begin position="1121"/>
        <end position="1133"/>
    </location>
</feature>
<dbReference type="Pfam" id="PF01607">
    <property type="entry name" value="CBM_14"/>
    <property type="match status" value="1"/>
</dbReference>
<name>A0A7R8ZM66_9CRUS</name>
<feature type="compositionally biased region" description="Basic and acidic residues" evidence="1">
    <location>
        <begin position="35"/>
        <end position="48"/>
    </location>
</feature>
<feature type="region of interest" description="Disordered" evidence="1">
    <location>
        <begin position="1095"/>
        <end position="1156"/>
    </location>
</feature>
<proteinExistence type="predicted"/>
<feature type="region of interest" description="Disordered" evidence="1">
    <location>
        <begin position="1593"/>
        <end position="1713"/>
    </location>
</feature>
<feature type="compositionally biased region" description="Polar residues" evidence="1">
    <location>
        <begin position="768"/>
        <end position="792"/>
    </location>
</feature>
<evidence type="ECO:0000313" key="2">
    <source>
        <dbReference type="EMBL" id="CAD7229118.1"/>
    </source>
</evidence>
<evidence type="ECO:0000256" key="1">
    <source>
        <dbReference type="SAM" id="MobiDB-lite"/>
    </source>
</evidence>
<dbReference type="SMART" id="SM00494">
    <property type="entry name" value="ChtBD2"/>
    <property type="match status" value="1"/>
</dbReference>
<dbReference type="EMBL" id="OB661876">
    <property type="protein sequence ID" value="CAD7229118.1"/>
    <property type="molecule type" value="Genomic_DNA"/>
</dbReference>
<feature type="compositionally biased region" description="Basic and acidic residues" evidence="1">
    <location>
        <begin position="813"/>
        <end position="831"/>
    </location>
</feature>
<organism evidence="2">
    <name type="scientific">Cyprideis torosa</name>
    <dbReference type="NCBI Taxonomy" id="163714"/>
    <lineage>
        <taxon>Eukaryota</taxon>
        <taxon>Metazoa</taxon>
        <taxon>Ecdysozoa</taxon>
        <taxon>Arthropoda</taxon>
        <taxon>Crustacea</taxon>
        <taxon>Oligostraca</taxon>
        <taxon>Ostracoda</taxon>
        <taxon>Podocopa</taxon>
        <taxon>Podocopida</taxon>
        <taxon>Cytherocopina</taxon>
        <taxon>Cytheroidea</taxon>
        <taxon>Cytherideidae</taxon>
        <taxon>Cyprideis</taxon>
    </lineage>
</organism>
<dbReference type="PROSITE" id="PS50940">
    <property type="entry name" value="CHIT_BIND_II"/>
    <property type="match status" value="1"/>
</dbReference>
<feature type="region of interest" description="Disordered" evidence="1">
    <location>
        <begin position="1"/>
        <end position="54"/>
    </location>
</feature>
<feature type="compositionally biased region" description="Acidic residues" evidence="1">
    <location>
        <begin position="1680"/>
        <end position="1692"/>
    </location>
</feature>
<feature type="compositionally biased region" description="Basic and acidic residues" evidence="1">
    <location>
        <begin position="339"/>
        <end position="351"/>
    </location>
</feature>
<dbReference type="InterPro" id="IPR036508">
    <property type="entry name" value="Chitin-bd_dom_sf"/>
</dbReference>
<feature type="region of interest" description="Disordered" evidence="1">
    <location>
        <begin position="998"/>
        <end position="1028"/>
    </location>
</feature>
<feature type="compositionally biased region" description="Low complexity" evidence="1">
    <location>
        <begin position="742"/>
        <end position="760"/>
    </location>
</feature>
<feature type="compositionally biased region" description="Low complexity" evidence="1">
    <location>
        <begin position="657"/>
        <end position="668"/>
    </location>
</feature>
<feature type="compositionally biased region" description="Polar residues" evidence="1">
    <location>
        <begin position="679"/>
        <end position="740"/>
    </location>
</feature>
<sequence>MGIVGSNIIEESIDSNLQNRSPSPFPEKNPVVEETPPKVRWQPEHLSSDESSEENEILITQSSTRNEVFQVPPQGFRKSRDLLSSDRAYIRVYDPKKKTFDFQVLKPESLLTVSQPPAMYRRDYDPHTDEYVYTRISDPSDTRRDATTYKPRTKLSPRSLDLPQVAPLEDVPKTLYARKFNEQTQEHEFIPATSLDMMTGVVFDRRYDPETDEFLYSPTKPGREYFDKDAPMYVRRFNRETEDYEFVPLDGSSESGSGEGEPIFRKTYDESTDEYVYTEMTPQTDPQLKDRLKQLTKDTMETMPRSLKDKVEQGANKLKEQLGFAEKPNEVFYRNDQGRFQKLPEDTKDPSKFGPLYSKEWNPNKGRFEFMPSVLIEPVPPETETTRHPPTHQGVQPPTDFQGTFPSSTDSSFSHRSPLSSPPRSPASPSEPIHFPGERRPGVKVKKVPLFTRQYNPLTGDFQYYPAERNNADQELFKKEYDPVTRSFKYNPTERGVEDGINRLDEPALFIRKFDPNTHSMQFTPVRSATDLQQSVFTREYDPTNDAYIYQPANLQSPTTPHPQSPLSSSDPYGQSLSDPYGQTLNPHQPANPGFPSSSLYPQTPNQLSPNDPNQQPFNQAFPSSLYPQTPTLNELSPNYPYRQTPNSQQPPNQGFPSSSPYPQTPTSNQLLPHDPYRQTANSQQPSNQRFPPSSLYPQTPNQLSPNDPYGQTSYPQQPANQGFPSSLYPQTPTSNQLSPNDPYGQSSYPQQPQDQVPPSIMLPPDPVSNQLSSSDPYGDSSNPQQVFTNPPSEFRHPSGLRSTHSSTAPDFRLPREQDRSHVIPQFRDRTAGIPGVDPITGQPTYRMKPEPRTGTTETSAYDPNETLYRRTYDPYNDEYIYTETKPSDTKEPLFSRYYNPESQRYEFKPAQLPALSSANLDNSPYYVKHTDPRTELVSYKPVKPTEISSVKEPVVTRYFNPETNRFEILQGAQPLPSSQAPLYERIYDPERQTFTYAKLDPSVPSPGDSEIFTKPKDSSSNREQDYIPVPADQVPNRINKLSLPERTQEHEPVFKRTYDPNTDEYIYTQVNPMEPLYQRVVDPVNNSFTFQPVKAHEEETPKTPTKSIRQPAQGFRRQPAQGSPRSNLQRTPISAFATPRRTPGQFGDPVQPWTGPPAGTIPVSSDQNYVVTGIDPLTGRPIFSLQQPPQDANQNVQYDPELPVKLKTINTYADPLIEPYVYVEPELPTEPSPIFKRIYNPTEDRLEFQLADLPELSSALLRPSPYYAKVTDPKTQITTYKQIDHAKVNDVTDPIFTRVWNPNRNEYELYRGIQKPEQNKQKFYDKIFDPQTSTYTYAEIDPRAPPPSDRRKPVYIKVGSKSDGDQYVPMSMSQTGLPLQPTSDDNTSEDLFTREYDPDGGQYIYKQLPPTEPLYQRVYSTIKRAHTHRTVQGPNPLKLDSRIVNSEDVKRKPTTDAPLYDPNAASLITSEGTATRNPYHFDVTILRFPKDERRIRPGTFQDRQNFESAVGTNPEGFATYPGGHGFRGNRDGTSFNWNHENHHRAQPHHGLQSSARPYQGDVYQGSSPTNLPLEIQPGFTSTNLAIENPYDRGIYQQGSPVNPQRPAPQRQYPSASNQGQSVRNPYQDSGITYNGARGTNPYQGTGSFEQPHRGSPGFVQDQSSVNAGKYRNNNKDSSDSGEQDQGSDSEEEKGFRRRYGSNTGGGGSKPSVKCPQAAGVFPHPYDCTKFLNCAHGHPFVTDCPAGLRFDPRVSVCNWPSAVPCNNE</sequence>
<feature type="compositionally biased region" description="Polar residues" evidence="1">
    <location>
        <begin position="1612"/>
        <end position="1633"/>
    </location>
</feature>
<dbReference type="SUPFAM" id="SSF57625">
    <property type="entry name" value="Invertebrate chitin-binding proteins"/>
    <property type="match status" value="1"/>
</dbReference>